<proteinExistence type="predicted"/>
<comment type="caution">
    <text evidence="3">The sequence shown here is derived from an EMBL/GenBank/DDBJ whole genome shotgun (WGS) entry which is preliminary data.</text>
</comment>
<accession>A0A9W6F5H4</accession>
<dbReference type="Gene3D" id="2.20.110.10">
    <property type="entry name" value="Histone H3 K4-specific methyltransferase SET7/9 N-terminal domain"/>
    <property type="match status" value="2"/>
</dbReference>
<evidence type="ECO:0000313" key="4">
    <source>
        <dbReference type="Proteomes" id="UP001165080"/>
    </source>
</evidence>
<feature type="region of interest" description="Disordered" evidence="2">
    <location>
        <begin position="1"/>
        <end position="48"/>
    </location>
</feature>
<evidence type="ECO:0000256" key="1">
    <source>
        <dbReference type="ARBA" id="ARBA00022737"/>
    </source>
</evidence>
<name>A0A9W6F5H4_9CHLO</name>
<dbReference type="Pfam" id="PF02493">
    <property type="entry name" value="MORN"/>
    <property type="match status" value="5"/>
</dbReference>
<reference evidence="3 4" key="1">
    <citation type="journal article" date="2023" name="Commun. Biol.">
        <title>Reorganization of the ancestral sex-determining regions during the evolution of trioecy in Pleodorina starrii.</title>
        <authorList>
            <person name="Takahashi K."/>
            <person name="Suzuki S."/>
            <person name="Kawai-Toyooka H."/>
            <person name="Yamamoto K."/>
            <person name="Hamaji T."/>
            <person name="Ootsuki R."/>
            <person name="Yamaguchi H."/>
            <person name="Kawachi M."/>
            <person name="Higashiyama T."/>
            <person name="Nozaki H."/>
        </authorList>
    </citation>
    <scope>NUCLEOTIDE SEQUENCE [LARGE SCALE GENOMIC DNA]</scope>
    <source>
        <strain evidence="3 4">NIES-4479</strain>
    </source>
</reference>
<keyword evidence="1" id="KW-0677">Repeat</keyword>
<keyword evidence="4" id="KW-1185">Reference proteome</keyword>
<dbReference type="SUPFAM" id="SSF82185">
    <property type="entry name" value="Histone H3 K4-specific methyltransferase SET7/9 N-terminal domain"/>
    <property type="match status" value="1"/>
</dbReference>
<dbReference type="SMART" id="SM00698">
    <property type="entry name" value="MORN"/>
    <property type="match status" value="4"/>
</dbReference>
<dbReference type="PANTHER" id="PTHR43215">
    <property type="entry name" value="RADIAL SPOKE HEAD 1 HOMOLOG"/>
    <property type="match status" value="1"/>
</dbReference>
<evidence type="ECO:0000313" key="3">
    <source>
        <dbReference type="EMBL" id="GLC56401.1"/>
    </source>
</evidence>
<dbReference type="EMBL" id="BRXU01000015">
    <property type="protein sequence ID" value="GLC56401.1"/>
    <property type="molecule type" value="Genomic_DNA"/>
</dbReference>
<gene>
    <name evidence="3" type="primary">PLEST003780</name>
    <name evidence="3" type="ORF">PLESTB_001100800</name>
</gene>
<sequence>MADDDVPPQPVWEGPIDEDGKPNGQGKMEYPPPPMDEEDEDEKPGDKFEGTMIHGVRQGKGTYTWSNGAIYTGEYVDNKKHGKGKMVFPDKGVYDGDWVEDVMQGSGTFTYPSGDVYQGEFLGGKRHGKGMYHYKAACCQLVGDWAEGQFTYGRWIFKDGSMFMGKFGESKPTSGSYYYSTSSLVQEGHFLKDGTWVGHRDPVIGKEFMTA</sequence>
<dbReference type="InterPro" id="IPR003409">
    <property type="entry name" value="MORN"/>
</dbReference>
<protein>
    <submittedName>
        <fullName evidence="3">Uncharacterized protein</fullName>
    </submittedName>
</protein>
<dbReference type="Proteomes" id="UP001165080">
    <property type="component" value="Unassembled WGS sequence"/>
</dbReference>
<evidence type="ECO:0000256" key="2">
    <source>
        <dbReference type="SAM" id="MobiDB-lite"/>
    </source>
</evidence>
<organism evidence="3 4">
    <name type="scientific">Pleodorina starrii</name>
    <dbReference type="NCBI Taxonomy" id="330485"/>
    <lineage>
        <taxon>Eukaryota</taxon>
        <taxon>Viridiplantae</taxon>
        <taxon>Chlorophyta</taxon>
        <taxon>core chlorophytes</taxon>
        <taxon>Chlorophyceae</taxon>
        <taxon>CS clade</taxon>
        <taxon>Chlamydomonadales</taxon>
        <taxon>Volvocaceae</taxon>
        <taxon>Pleodorina</taxon>
    </lineage>
</organism>
<dbReference type="PANTHER" id="PTHR43215:SF14">
    <property type="entry name" value="RADIAL SPOKE HEAD 1 HOMOLOG"/>
    <property type="match status" value="1"/>
</dbReference>
<dbReference type="AlphaFoldDB" id="A0A9W6F5H4"/>
<dbReference type="GO" id="GO:0016020">
    <property type="term" value="C:membrane"/>
    <property type="evidence" value="ECO:0007669"/>
    <property type="project" value="UniProtKB-ARBA"/>
</dbReference>